<sequence>MVHFKFITDAAVSAQAFVSNVDLKPFTDTVASTQTFVSKVDLKPFTDTVAAAQPFVPIIDLKPLTSPVASAQAFVSKADLKPFHDSVTNAVSNVDLKSLNYVASVKTYVSNVDLRPVTDAATSAHTYVTNNVDKKTAKYIAAGVAGAVAAPILVTGVVSMAGFSSPGIVSGSLGSGYMASYGGAVAAGSSCAILQSIGAAGLGTAGTLMVSVVGGAAAVGGVAIADASTRAAPVSKTSGPSGEAKIKVLCRL</sequence>
<dbReference type="Proteomes" id="UP000827284">
    <property type="component" value="Unassembled WGS sequence"/>
</dbReference>
<dbReference type="InterPro" id="IPR038213">
    <property type="entry name" value="IFI6/IFI27-like_sf"/>
</dbReference>
<evidence type="ECO:0000256" key="2">
    <source>
        <dbReference type="ARBA" id="ARBA00007262"/>
    </source>
</evidence>
<feature type="transmembrane region" description="Helical" evidence="6">
    <location>
        <begin position="139"/>
        <end position="163"/>
    </location>
</feature>
<evidence type="ECO:0000256" key="1">
    <source>
        <dbReference type="ARBA" id="ARBA00004141"/>
    </source>
</evidence>
<keyword evidence="5 6" id="KW-0472">Membrane</keyword>
<evidence type="ECO:0000256" key="4">
    <source>
        <dbReference type="ARBA" id="ARBA00022989"/>
    </source>
</evidence>
<dbReference type="InterPro" id="IPR009311">
    <property type="entry name" value="IFI6/IFI27-like"/>
</dbReference>
<protein>
    <submittedName>
        <fullName evidence="7">Uncharacterized protein</fullName>
    </submittedName>
</protein>
<dbReference type="PANTHER" id="PTHR16932">
    <property type="entry name" value="INTERFERON ALPHA-INDUCIBLE PROTEIN 27"/>
    <property type="match status" value="1"/>
</dbReference>
<keyword evidence="4 6" id="KW-1133">Transmembrane helix</keyword>
<gene>
    <name evidence="7" type="ORF">EMPS_06558</name>
</gene>
<keyword evidence="3 6" id="KW-0812">Transmembrane</keyword>
<feature type="transmembrane region" description="Helical" evidence="6">
    <location>
        <begin position="206"/>
        <end position="225"/>
    </location>
</feature>
<evidence type="ECO:0000256" key="5">
    <source>
        <dbReference type="ARBA" id="ARBA00023136"/>
    </source>
</evidence>
<comment type="similarity">
    <text evidence="2">Belongs to the IFI6/IFI27 family.</text>
</comment>
<dbReference type="PANTHER" id="PTHR16932:SF18">
    <property type="entry name" value="INTERFERON, ALPHA-INDUCIBLE PROTEIN 27-LIKE 2"/>
    <property type="match status" value="1"/>
</dbReference>
<comment type="subcellular location">
    <subcellularLocation>
        <location evidence="1">Membrane</location>
        <topology evidence="1">Multi-pass membrane protein</topology>
    </subcellularLocation>
</comment>
<accession>A0A9P3LXU9</accession>
<proteinExistence type="inferred from homology"/>
<evidence type="ECO:0000256" key="3">
    <source>
        <dbReference type="ARBA" id="ARBA00022692"/>
    </source>
</evidence>
<dbReference type="Pfam" id="PF06140">
    <property type="entry name" value="Ifi-6-16"/>
    <property type="match status" value="1"/>
</dbReference>
<dbReference type="EMBL" id="BQFW01000008">
    <property type="protein sequence ID" value="GJJ74200.1"/>
    <property type="molecule type" value="Genomic_DNA"/>
</dbReference>
<organism evidence="7 8">
    <name type="scientific">Entomortierella parvispora</name>
    <dbReference type="NCBI Taxonomy" id="205924"/>
    <lineage>
        <taxon>Eukaryota</taxon>
        <taxon>Fungi</taxon>
        <taxon>Fungi incertae sedis</taxon>
        <taxon>Mucoromycota</taxon>
        <taxon>Mortierellomycotina</taxon>
        <taxon>Mortierellomycetes</taxon>
        <taxon>Mortierellales</taxon>
        <taxon>Mortierellaceae</taxon>
        <taxon>Entomortierella</taxon>
    </lineage>
</organism>
<comment type="caution">
    <text evidence="7">The sequence shown here is derived from an EMBL/GenBank/DDBJ whole genome shotgun (WGS) entry which is preliminary data.</text>
</comment>
<evidence type="ECO:0000256" key="6">
    <source>
        <dbReference type="SAM" id="Phobius"/>
    </source>
</evidence>
<dbReference type="AlphaFoldDB" id="A0A9P3LXU9"/>
<feature type="transmembrane region" description="Helical" evidence="6">
    <location>
        <begin position="175"/>
        <end position="194"/>
    </location>
</feature>
<evidence type="ECO:0000313" key="8">
    <source>
        <dbReference type="Proteomes" id="UP000827284"/>
    </source>
</evidence>
<dbReference type="GO" id="GO:0016020">
    <property type="term" value="C:membrane"/>
    <property type="evidence" value="ECO:0007669"/>
    <property type="project" value="UniProtKB-SubCell"/>
</dbReference>
<keyword evidence="8" id="KW-1185">Reference proteome</keyword>
<dbReference type="Gene3D" id="6.10.110.10">
    <property type="match status" value="1"/>
</dbReference>
<evidence type="ECO:0000313" key="7">
    <source>
        <dbReference type="EMBL" id="GJJ74200.1"/>
    </source>
</evidence>
<reference evidence="7" key="1">
    <citation type="submission" date="2021-11" db="EMBL/GenBank/DDBJ databases">
        <authorList>
            <person name="Herlambang A."/>
            <person name="Guo Y."/>
            <person name="Takashima Y."/>
            <person name="Nishizawa T."/>
        </authorList>
    </citation>
    <scope>NUCLEOTIDE SEQUENCE</scope>
    <source>
        <strain evidence="7">E1425</strain>
    </source>
</reference>
<name>A0A9P3LXU9_9FUNG</name>
<reference evidence="7" key="2">
    <citation type="journal article" date="2022" name="Microbiol. Resour. Announc.">
        <title>Whole-Genome Sequence of Entomortierella parvispora E1425, a Mucoromycotan Fungus Associated with Burkholderiaceae-Related Endosymbiotic Bacteria.</title>
        <authorList>
            <person name="Herlambang A."/>
            <person name="Guo Y."/>
            <person name="Takashima Y."/>
            <person name="Narisawa K."/>
            <person name="Ohta H."/>
            <person name="Nishizawa T."/>
        </authorList>
    </citation>
    <scope>NUCLEOTIDE SEQUENCE</scope>
    <source>
        <strain evidence="7">E1425</strain>
    </source>
</reference>